<protein>
    <submittedName>
        <fullName evidence="2">Uncharacterized protein</fullName>
    </submittedName>
</protein>
<dbReference type="Proteomes" id="UP001497600">
    <property type="component" value="Chromosome G"/>
</dbReference>
<evidence type="ECO:0000313" key="3">
    <source>
        <dbReference type="Proteomes" id="UP001497600"/>
    </source>
</evidence>
<sequence>MEIGPRVAPAPAPERPRGRKRGRGDKVDSEDLPHEEESENVLRDHAPVPTVRQPSTQFNAPPPPPPLDNLNERPQQELQGPVAGSGARITEGSSHPTGGRHPPSHPPPLLLATIPR</sequence>
<proteinExistence type="predicted"/>
<evidence type="ECO:0000313" key="2">
    <source>
        <dbReference type="EMBL" id="CAK7917253.1"/>
    </source>
</evidence>
<organism evidence="2 3">
    <name type="scientific">[Candida] anglica</name>
    <dbReference type="NCBI Taxonomy" id="148631"/>
    <lineage>
        <taxon>Eukaryota</taxon>
        <taxon>Fungi</taxon>
        <taxon>Dikarya</taxon>
        <taxon>Ascomycota</taxon>
        <taxon>Saccharomycotina</taxon>
        <taxon>Pichiomycetes</taxon>
        <taxon>Debaryomycetaceae</taxon>
        <taxon>Kurtzmaniella</taxon>
    </lineage>
</organism>
<name>A0ABP0ELQ5_9ASCO</name>
<feature type="compositionally biased region" description="Low complexity" evidence="1">
    <location>
        <begin position="92"/>
        <end position="101"/>
    </location>
</feature>
<reference evidence="2 3" key="1">
    <citation type="submission" date="2024-01" db="EMBL/GenBank/DDBJ databases">
        <authorList>
            <consortium name="Genoscope - CEA"/>
            <person name="William W."/>
        </authorList>
    </citation>
    <scope>NUCLEOTIDE SEQUENCE [LARGE SCALE GENOMIC DNA]</scope>
    <source>
        <strain evidence="2 3">29B2s-10</strain>
    </source>
</reference>
<gene>
    <name evidence="2" type="ORF">CAAN4_G07602</name>
</gene>
<feature type="region of interest" description="Disordered" evidence="1">
    <location>
        <begin position="1"/>
        <end position="116"/>
    </location>
</feature>
<dbReference type="EMBL" id="OZ004259">
    <property type="protein sequence ID" value="CAK7917253.1"/>
    <property type="molecule type" value="Genomic_DNA"/>
</dbReference>
<evidence type="ECO:0000256" key="1">
    <source>
        <dbReference type="SAM" id="MobiDB-lite"/>
    </source>
</evidence>
<accession>A0ABP0ELQ5</accession>
<keyword evidence="3" id="KW-1185">Reference proteome</keyword>